<evidence type="ECO:0000256" key="6">
    <source>
        <dbReference type="SAM" id="MobiDB-lite"/>
    </source>
</evidence>
<evidence type="ECO:0000256" key="3">
    <source>
        <dbReference type="ARBA" id="ARBA00022741"/>
    </source>
</evidence>
<evidence type="ECO:0000256" key="1">
    <source>
        <dbReference type="ARBA" id="ARBA00008941"/>
    </source>
</evidence>
<dbReference type="Pfam" id="PF00240">
    <property type="entry name" value="ubiquitin"/>
    <property type="match status" value="1"/>
</dbReference>
<evidence type="ECO:0000256" key="2">
    <source>
        <dbReference type="ARBA" id="ARBA00022679"/>
    </source>
</evidence>
<keyword evidence="2" id="KW-0808">Transferase</keyword>
<keyword evidence="9" id="KW-1185">Reference proteome</keyword>
<feature type="domain" description="Ubiquitin-like" evidence="7">
    <location>
        <begin position="24"/>
        <end position="93"/>
    </location>
</feature>
<dbReference type="InterPro" id="IPR000626">
    <property type="entry name" value="Ubiquitin-like_dom"/>
</dbReference>
<sequence length="260" mass="28811">MQKEEAKMTRSLPGGWLESGHGAVVVFVKDFRDPLERRKKLMLRPWASIKDIKDQLQVVFNVPSNAQKLFYQGRELKNAHNLQQCGIYQDNAVVDFVARKPQNIAMTYTRECDEERDGSGRGSGESSGATPGRANGKTLQNLRPEQVPVVNIHPYGAHLLPMSLMKITHQALQGLALGLAPVLAMDGTGGTYFFKDPSHRNVGCFKPQDEEPFGPNNPRGLVGQLGQSGLRRGILSGEACERELAAYLLDKVTMLITRWV</sequence>
<dbReference type="Proteomes" id="UP000693981">
    <property type="component" value="Unassembled WGS sequence"/>
</dbReference>
<evidence type="ECO:0000313" key="9">
    <source>
        <dbReference type="Proteomes" id="UP000693981"/>
    </source>
</evidence>
<dbReference type="PANTHER" id="PTHR45800:SF11">
    <property type="entry name" value="PHOSPHATIDYLINOSITOL 3-KINASE-RELATED PROTEIN KINASE"/>
    <property type="match status" value="1"/>
</dbReference>
<dbReference type="PROSITE" id="PS50053">
    <property type="entry name" value="UBIQUITIN_2"/>
    <property type="match status" value="1"/>
</dbReference>
<dbReference type="PANTHER" id="PTHR45800">
    <property type="entry name" value="PHOSPHATIDYLINOSITOL 4-KINASE GAMMA"/>
    <property type="match status" value="1"/>
</dbReference>
<dbReference type="InterPro" id="IPR044571">
    <property type="entry name" value="P4KG1-8"/>
</dbReference>
<evidence type="ECO:0000313" key="8">
    <source>
        <dbReference type="EMBL" id="KAG7400957.1"/>
    </source>
</evidence>
<proteinExistence type="inferred from homology"/>
<comment type="similarity">
    <text evidence="1">Belongs to the PI3/PI4-kinase family. Type II PI4K subfamily.</text>
</comment>
<organism evidence="8 9">
    <name type="scientific">Phytophthora boehmeriae</name>
    <dbReference type="NCBI Taxonomy" id="109152"/>
    <lineage>
        <taxon>Eukaryota</taxon>
        <taxon>Sar</taxon>
        <taxon>Stramenopiles</taxon>
        <taxon>Oomycota</taxon>
        <taxon>Peronosporomycetes</taxon>
        <taxon>Peronosporales</taxon>
        <taxon>Peronosporaceae</taxon>
        <taxon>Phytophthora</taxon>
    </lineage>
</organism>
<keyword evidence="4" id="KW-0418">Kinase</keyword>
<dbReference type="GO" id="GO:0005524">
    <property type="term" value="F:ATP binding"/>
    <property type="evidence" value="ECO:0007669"/>
    <property type="project" value="UniProtKB-KW"/>
</dbReference>
<gene>
    <name evidence="8" type="primary">PI4K2B_1</name>
    <name evidence="8" type="ORF">PHYBOEH_003868</name>
</gene>
<accession>A0A8T1X4G0</accession>
<dbReference type="GO" id="GO:0016301">
    <property type="term" value="F:kinase activity"/>
    <property type="evidence" value="ECO:0007669"/>
    <property type="project" value="UniProtKB-KW"/>
</dbReference>
<evidence type="ECO:0000259" key="7">
    <source>
        <dbReference type="PROSITE" id="PS50053"/>
    </source>
</evidence>
<feature type="compositionally biased region" description="Basic and acidic residues" evidence="6">
    <location>
        <begin position="110"/>
        <end position="119"/>
    </location>
</feature>
<dbReference type="EMBL" id="JAGDFL010000021">
    <property type="protein sequence ID" value="KAG7400957.1"/>
    <property type="molecule type" value="Genomic_DNA"/>
</dbReference>
<name>A0A8T1X4G0_9STRA</name>
<evidence type="ECO:0000256" key="4">
    <source>
        <dbReference type="ARBA" id="ARBA00022777"/>
    </source>
</evidence>
<reference evidence="8" key="1">
    <citation type="submission" date="2021-02" db="EMBL/GenBank/DDBJ databases">
        <authorList>
            <person name="Palmer J.M."/>
        </authorList>
    </citation>
    <scope>NUCLEOTIDE SEQUENCE</scope>
    <source>
        <strain evidence="8">SCRP23</strain>
    </source>
</reference>
<dbReference type="OrthoDB" id="5839at2759"/>
<keyword evidence="3" id="KW-0547">Nucleotide-binding</keyword>
<dbReference type="AlphaFoldDB" id="A0A8T1X4G0"/>
<comment type="caution">
    <text evidence="8">The sequence shown here is derived from an EMBL/GenBank/DDBJ whole genome shotgun (WGS) entry which is preliminary data.</text>
</comment>
<evidence type="ECO:0000256" key="5">
    <source>
        <dbReference type="ARBA" id="ARBA00022840"/>
    </source>
</evidence>
<protein>
    <submittedName>
        <fullName evidence="8">Phosphatidylinositol 4-kinase type 2-beta</fullName>
    </submittedName>
</protein>
<keyword evidence="5" id="KW-0067">ATP-binding</keyword>
<feature type="region of interest" description="Disordered" evidence="6">
    <location>
        <begin position="110"/>
        <end position="141"/>
    </location>
</feature>
<dbReference type="CDD" id="cd17039">
    <property type="entry name" value="Ubl_ubiquitin_like"/>
    <property type="match status" value="1"/>
</dbReference>